<comment type="caution">
    <text evidence="9">The sequence shown here is derived from an EMBL/GenBank/DDBJ whole genome shotgun (WGS) entry which is preliminary data.</text>
</comment>
<dbReference type="EC" id="2.7.7.7" evidence="1"/>
<accession>A0ABV0EC82</accession>
<evidence type="ECO:0000313" key="10">
    <source>
        <dbReference type="Proteomes" id="UP001482231"/>
    </source>
</evidence>
<dbReference type="Pfam" id="PF13177">
    <property type="entry name" value="DNA_pol3_delta2"/>
    <property type="match status" value="1"/>
</dbReference>
<dbReference type="Gene3D" id="3.40.50.300">
    <property type="entry name" value="P-loop containing nucleotide triphosphate hydrolases"/>
    <property type="match status" value="1"/>
</dbReference>
<feature type="domain" description="DNA polymerase III delta subunit C-terminal" evidence="8">
    <location>
        <begin position="211"/>
        <end position="315"/>
    </location>
</feature>
<evidence type="ECO:0000256" key="1">
    <source>
        <dbReference type="ARBA" id="ARBA00012417"/>
    </source>
</evidence>
<comment type="catalytic activity">
    <reaction evidence="7">
        <text>DNA(n) + a 2'-deoxyribonucleoside 5'-triphosphate = DNA(n+1) + diphosphate</text>
        <dbReference type="Rhea" id="RHEA:22508"/>
        <dbReference type="Rhea" id="RHEA-COMP:17339"/>
        <dbReference type="Rhea" id="RHEA-COMP:17340"/>
        <dbReference type="ChEBI" id="CHEBI:33019"/>
        <dbReference type="ChEBI" id="CHEBI:61560"/>
        <dbReference type="ChEBI" id="CHEBI:173112"/>
        <dbReference type="EC" id="2.7.7.7"/>
    </reaction>
</comment>
<reference evidence="9 10" key="1">
    <citation type="submission" date="2024-02" db="EMBL/GenBank/DDBJ databases">
        <title>New thermophilic sulfur-oxidizing bacteria from a hot springs of the Uzon caldera (Kamchatka, Russia).</title>
        <authorList>
            <person name="Dukat A.M."/>
            <person name="Elcheninov A.G."/>
            <person name="Frolov E.N."/>
        </authorList>
    </citation>
    <scope>NUCLEOTIDE SEQUENCE [LARGE SCALE GENOMIC DNA]</scope>
    <source>
        <strain evidence="9 10">AK1</strain>
    </source>
</reference>
<dbReference type="EMBL" id="JBAJEX010000001">
    <property type="protein sequence ID" value="MEO1765635.1"/>
    <property type="molecule type" value="Genomic_DNA"/>
</dbReference>
<evidence type="ECO:0000256" key="4">
    <source>
        <dbReference type="ARBA" id="ARBA00022695"/>
    </source>
</evidence>
<keyword evidence="6" id="KW-0239">DNA-directed DNA polymerase</keyword>
<evidence type="ECO:0000259" key="8">
    <source>
        <dbReference type="Pfam" id="PF09115"/>
    </source>
</evidence>
<gene>
    <name evidence="9" type="primary">holB</name>
    <name evidence="9" type="ORF">V6E02_00145</name>
</gene>
<evidence type="ECO:0000256" key="5">
    <source>
        <dbReference type="ARBA" id="ARBA00022705"/>
    </source>
</evidence>
<dbReference type="NCBIfam" id="TIGR00678">
    <property type="entry name" value="holB"/>
    <property type="match status" value="1"/>
</dbReference>
<dbReference type="InterPro" id="IPR004622">
    <property type="entry name" value="DNA_pol_HolB"/>
</dbReference>
<dbReference type="Pfam" id="PF09115">
    <property type="entry name" value="DNApol3-delta_C"/>
    <property type="match status" value="1"/>
</dbReference>
<evidence type="ECO:0000256" key="7">
    <source>
        <dbReference type="ARBA" id="ARBA00049244"/>
    </source>
</evidence>
<dbReference type="InterPro" id="IPR050238">
    <property type="entry name" value="DNA_Rep/Repair_Clamp_Loader"/>
</dbReference>
<dbReference type="InterPro" id="IPR015199">
    <property type="entry name" value="DNA_pol_III_delta_C"/>
</dbReference>
<dbReference type="PANTHER" id="PTHR11669:SF8">
    <property type="entry name" value="DNA POLYMERASE III SUBUNIT DELTA"/>
    <property type="match status" value="1"/>
</dbReference>
<keyword evidence="4 9" id="KW-0548">Nucleotidyltransferase</keyword>
<sequence>MPVYPWQTEVWQRLTGARQRLPHALLLQGRRGIGKRDFALALANWLLCQAPTPHGPCRHCRACHLLAVGNHADLRLIEPLEGEEEGRAVRQIAIAQVRELEDFVGLSTHQEGARVIVIHPAEAMNPAAANALLKTLEEPAENTVFLLVSHKPRQLLPTVVSRCRTVAMPLPDEEMARAWLESQGVIDARLCLALAGGAPLEALRYADGEYLAARGVFLAALGEPAKLDWLKLAEQGARQDLASQIDWLQKWLYDLVAVRLARRVRYNPDFAPRLRELGAGVKVEALLRFVRELEGVRRHLDHPLNPQLLLETVFLAYQRAVMTQNG</sequence>
<evidence type="ECO:0000256" key="6">
    <source>
        <dbReference type="ARBA" id="ARBA00022932"/>
    </source>
</evidence>
<dbReference type="Proteomes" id="UP001482231">
    <property type="component" value="Unassembled WGS sequence"/>
</dbReference>
<evidence type="ECO:0000256" key="2">
    <source>
        <dbReference type="ARBA" id="ARBA00014363"/>
    </source>
</evidence>
<name>A0ABV0EC82_9BURK</name>
<evidence type="ECO:0000256" key="3">
    <source>
        <dbReference type="ARBA" id="ARBA00022679"/>
    </source>
</evidence>
<dbReference type="InterPro" id="IPR027417">
    <property type="entry name" value="P-loop_NTPase"/>
</dbReference>
<keyword evidence="5" id="KW-0235">DNA replication</keyword>
<organism evidence="9 10">
    <name type="scientific">Thiobacter aerophilum</name>
    <dbReference type="NCBI Taxonomy" id="3121275"/>
    <lineage>
        <taxon>Bacteria</taxon>
        <taxon>Pseudomonadati</taxon>
        <taxon>Pseudomonadota</taxon>
        <taxon>Betaproteobacteria</taxon>
        <taxon>Burkholderiales</taxon>
        <taxon>Thiobacteraceae</taxon>
        <taxon>Thiobacter</taxon>
    </lineage>
</organism>
<dbReference type="SUPFAM" id="SSF52540">
    <property type="entry name" value="P-loop containing nucleoside triphosphate hydrolases"/>
    <property type="match status" value="1"/>
</dbReference>
<keyword evidence="3 9" id="KW-0808">Transferase</keyword>
<dbReference type="GO" id="GO:0003887">
    <property type="term" value="F:DNA-directed DNA polymerase activity"/>
    <property type="evidence" value="ECO:0007669"/>
    <property type="project" value="UniProtKB-EC"/>
</dbReference>
<keyword evidence="10" id="KW-1185">Reference proteome</keyword>
<evidence type="ECO:0000313" key="9">
    <source>
        <dbReference type="EMBL" id="MEO1765635.1"/>
    </source>
</evidence>
<protein>
    <recommendedName>
        <fullName evidence="2">DNA polymerase III subunit delta'</fullName>
        <ecNumber evidence="1">2.7.7.7</ecNumber>
    </recommendedName>
</protein>
<dbReference type="Gene3D" id="1.20.272.10">
    <property type="match status" value="1"/>
</dbReference>
<dbReference type="RefSeq" id="WP_347305963.1">
    <property type="nucleotide sequence ID" value="NZ_JBAJEX010000001.1"/>
</dbReference>
<proteinExistence type="predicted"/>
<dbReference type="PANTHER" id="PTHR11669">
    <property type="entry name" value="REPLICATION FACTOR C / DNA POLYMERASE III GAMMA-TAU SUBUNIT"/>
    <property type="match status" value="1"/>
</dbReference>